<protein>
    <submittedName>
        <fullName evidence="3">Glycosyltransferase family 4 protein</fullName>
    </submittedName>
</protein>
<name>A0ABW0HXW8_9BACL</name>
<dbReference type="PANTHER" id="PTHR46401:SF2">
    <property type="entry name" value="GLYCOSYLTRANSFERASE WBBK-RELATED"/>
    <property type="match status" value="1"/>
</dbReference>
<evidence type="ECO:0000313" key="3">
    <source>
        <dbReference type="EMBL" id="MFC5405032.1"/>
    </source>
</evidence>
<proteinExistence type="predicted"/>
<dbReference type="Pfam" id="PF00534">
    <property type="entry name" value="Glycos_transf_1"/>
    <property type="match status" value="1"/>
</dbReference>
<dbReference type="CDD" id="cd03809">
    <property type="entry name" value="GT4_MtfB-like"/>
    <property type="match status" value="1"/>
</dbReference>
<dbReference type="Gene3D" id="3.40.50.2000">
    <property type="entry name" value="Glycogen Phosphorylase B"/>
    <property type="match status" value="1"/>
</dbReference>
<evidence type="ECO:0000259" key="2">
    <source>
        <dbReference type="Pfam" id="PF00534"/>
    </source>
</evidence>
<reference evidence="4" key="1">
    <citation type="journal article" date="2019" name="Int. J. Syst. Evol. Microbiol.">
        <title>The Global Catalogue of Microorganisms (GCM) 10K type strain sequencing project: providing services to taxonomists for standard genome sequencing and annotation.</title>
        <authorList>
            <consortium name="The Broad Institute Genomics Platform"/>
            <consortium name="The Broad Institute Genome Sequencing Center for Infectious Disease"/>
            <person name="Wu L."/>
            <person name="Ma J."/>
        </authorList>
    </citation>
    <scope>NUCLEOTIDE SEQUENCE [LARGE SCALE GENOMIC DNA]</scope>
    <source>
        <strain evidence="4">CGMCC 1.18575</strain>
    </source>
</reference>
<dbReference type="RefSeq" id="WP_378135857.1">
    <property type="nucleotide sequence ID" value="NZ_JBHSMI010000028.1"/>
</dbReference>
<sequence>MNIYVNARFLMQHVTGVQRYAIELIKRWDALLGEESEDRGNVNVTLLVPPGAARELSLEHIRTRVVGSFGGHAWEQTVLPFYAKDGLLVNLCNTGPMFARKQIVTIHDAAVYDQPEAYSFLFRSAYKLIQRAIGRSALRVLTVSQFSKSRIMSRGGIPEKKIRVFGHGREHMLELVPEEGFLEKHRLIKGGYLLAVSSLNPSKNFASIARAIELLEDVHYPIVIAGGMNGRVFSKAEMPHSDKVKLVGYVSDEQLKALYDGAGCFVFPSLYEGFGLPPLEAMACGTPVIASGLASLPEVCGEATLYCDPLDPRDIATKINSVMNDASLRKALSARGLRRAERFTWEECARATWKAVKEVYPT</sequence>
<dbReference type="EMBL" id="JBHSMI010000028">
    <property type="protein sequence ID" value="MFC5405032.1"/>
    <property type="molecule type" value="Genomic_DNA"/>
</dbReference>
<keyword evidence="4" id="KW-1185">Reference proteome</keyword>
<feature type="domain" description="Glycosyl transferase family 1" evidence="2">
    <location>
        <begin position="191"/>
        <end position="336"/>
    </location>
</feature>
<comment type="caution">
    <text evidence="3">The sequence shown here is derived from an EMBL/GenBank/DDBJ whole genome shotgun (WGS) entry which is preliminary data.</text>
</comment>
<dbReference type="Proteomes" id="UP001596113">
    <property type="component" value="Unassembled WGS sequence"/>
</dbReference>
<evidence type="ECO:0000313" key="4">
    <source>
        <dbReference type="Proteomes" id="UP001596113"/>
    </source>
</evidence>
<dbReference type="PANTHER" id="PTHR46401">
    <property type="entry name" value="GLYCOSYLTRANSFERASE WBBK-RELATED"/>
    <property type="match status" value="1"/>
</dbReference>
<evidence type="ECO:0000256" key="1">
    <source>
        <dbReference type="ARBA" id="ARBA00022679"/>
    </source>
</evidence>
<organism evidence="3 4">
    <name type="scientific">Cohnella soli</name>
    <dbReference type="NCBI Taxonomy" id="425005"/>
    <lineage>
        <taxon>Bacteria</taxon>
        <taxon>Bacillati</taxon>
        <taxon>Bacillota</taxon>
        <taxon>Bacilli</taxon>
        <taxon>Bacillales</taxon>
        <taxon>Paenibacillaceae</taxon>
        <taxon>Cohnella</taxon>
    </lineage>
</organism>
<dbReference type="SUPFAM" id="SSF53756">
    <property type="entry name" value="UDP-Glycosyltransferase/glycogen phosphorylase"/>
    <property type="match status" value="1"/>
</dbReference>
<keyword evidence="1" id="KW-0808">Transferase</keyword>
<dbReference type="InterPro" id="IPR001296">
    <property type="entry name" value="Glyco_trans_1"/>
</dbReference>
<gene>
    <name evidence="3" type="ORF">ACFPOF_20000</name>
</gene>
<accession>A0ABW0HXW8</accession>